<feature type="domain" description="Glycosyltransferase 2-like" evidence="2">
    <location>
        <begin position="80"/>
        <end position="210"/>
    </location>
</feature>
<dbReference type="CDD" id="cd00761">
    <property type="entry name" value="Glyco_tranf_GTA_type"/>
    <property type="match status" value="1"/>
</dbReference>
<evidence type="ECO:0000259" key="2">
    <source>
        <dbReference type="Pfam" id="PF00535"/>
    </source>
</evidence>
<dbReference type="InterPro" id="IPR050834">
    <property type="entry name" value="Glycosyltransf_2"/>
</dbReference>
<dbReference type="PANTHER" id="PTHR43685">
    <property type="entry name" value="GLYCOSYLTRANSFERASE"/>
    <property type="match status" value="1"/>
</dbReference>
<dbReference type="Proteomes" id="UP001489004">
    <property type="component" value="Unassembled WGS sequence"/>
</dbReference>
<dbReference type="InterPro" id="IPR001173">
    <property type="entry name" value="Glyco_trans_2-like"/>
</dbReference>
<dbReference type="AlphaFoldDB" id="A0AAW1QP35"/>
<gene>
    <name evidence="3" type="ORF">WJX72_001020</name>
</gene>
<dbReference type="SUPFAM" id="SSF53448">
    <property type="entry name" value="Nucleotide-diphospho-sugar transferases"/>
    <property type="match status" value="1"/>
</dbReference>
<dbReference type="InterPro" id="IPR029044">
    <property type="entry name" value="Nucleotide-diphossugar_trans"/>
</dbReference>
<accession>A0AAW1QP35</accession>
<evidence type="ECO:0000313" key="3">
    <source>
        <dbReference type="EMBL" id="KAK9823197.1"/>
    </source>
</evidence>
<proteinExistence type="predicted"/>
<dbReference type="PANTHER" id="PTHR43685:SF2">
    <property type="entry name" value="GLYCOSYLTRANSFERASE 2-LIKE DOMAIN-CONTAINING PROTEIN"/>
    <property type="match status" value="1"/>
</dbReference>
<dbReference type="Pfam" id="PF00535">
    <property type="entry name" value="Glycos_transf_2"/>
    <property type="match status" value="1"/>
</dbReference>
<dbReference type="EMBL" id="JALJOR010000002">
    <property type="protein sequence ID" value="KAK9823197.1"/>
    <property type="molecule type" value="Genomic_DNA"/>
</dbReference>
<reference evidence="3 4" key="1">
    <citation type="journal article" date="2024" name="Nat. Commun.">
        <title>Phylogenomics reveals the evolutionary origins of lichenization in chlorophyte algae.</title>
        <authorList>
            <person name="Puginier C."/>
            <person name="Libourel C."/>
            <person name="Otte J."/>
            <person name="Skaloud P."/>
            <person name="Haon M."/>
            <person name="Grisel S."/>
            <person name="Petersen M."/>
            <person name="Berrin J.G."/>
            <person name="Delaux P.M."/>
            <person name="Dal Grande F."/>
            <person name="Keller J."/>
        </authorList>
    </citation>
    <scope>NUCLEOTIDE SEQUENCE [LARGE SCALE GENOMIC DNA]</scope>
    <source>
        <strain evidence="3 4">SAG 2043</strain>
    </source>
</reference>
<name>A0AAW1QP35_9CHLO</name>
<comment type="caution">
    <text evidence="3">The sequence shown here is derived from an EMBL/GenBank/DDBJ whole genome shotgun (WGS) entry which is preliminary data.</text>
</comment>
<keyword evidence="1" id="KW-0732">Signal</keyword>
<evidence type="ECO:0000313" key="4">
    <source>
        <dbReference type="Proteomes" id="UP001489004"/>
    </source>
</evidence>
<sequence length="436" mass="47923">MFIRLTGICILAAALRAVVCQLPNATCTQQHRPNEDALTGGDQACQAADGLSAGNKGTSAADRAIAQAAAQRQPGMHIAIIIPLYNQGDLLPETLASVVQQTYSKWEVLIVDDGSTDSTSPAVARQLVDNYTAQGFNMRLMEKPNGGLADARNFAIRAVQANWILPLDSDDIILPTFLAKAADLLARHPDANLAVADEKGFGDVTDFAWQLPQFDDLELLFANQFHCSAVYHRSLWEAVPYGYPPFTIFGYEDWAFWIAAHNALGIRPVYIREDLFLYRIRHQSMHQQLLHSQQYSLASMRILFAHVYPGELLLAAHDKFSGGVPDKVAAAVEEKVAKAGDWAYPWLMAGLIKEGSGSMEDAMAAYETAAALADCDDWQPRWRLGLLQQAAGDFSAGNATLVQLFSEFTLLDQLYESYARDRLGRGSVTLEDLVLE</sequence>
<protein>
    <recommendedName>
        <fullName evidence="2">Glycosyltransferase 2-like domain-containing protein</fullName>
    </recommendedName>
</protein>
<feature type="signal peptide" evidence="1">
    <location>
        <begin position="1"/>
        <end position="20"/>
    </location>
</feature>
<keyword evidence="4" id="KW-1185">Reference proteome</keyword>
<organism evidence="3 4">
    <name type="scientific">[Myrmecia] bisecta</name>
    <dbReference type="NCBI Taxonomy" id="41462"/>
    <lineage>
        <taxon>Eukaryota</taxon>
        <taxon>Viridiplantae</taxon>
        <taxon>Chlorophyta</taxon>
        <taxon>core chlorophytes</taxon>
        <taxon>Trebouxiophyceae</taxon>
        <taxon>Trebouxiales</taxon>
        <taxon>Trebouxiaceae</taxon>
        <taxon>Myrmecia</taxon>
    </lineage>
</organism>
<evidence type="ECO:0000256" key="1">
    <source>
        <dbReference type="SAM" id="SignalP"/>
    </source>
</evidence>
<feature type="chain" id="PRO_5043620854" description="Glycosyltransferase 2-like domain-containing protein" evidence="1">
    <location>
        <begin position="21"/>
        <end position="436"/>
    </location>
</feature>
<dbReference type="Gene3D" id="3.90.550.10">
    <property type="entry name" value="Spore Coat Polysaccharide Biosynthesis Protein SpsA, Chain A"/>
    <property type="match status" value="1"/>
</dbReference>